<keyword evidence="1" id="KW-0812">Transmembrane</keyword>
<dbReference type="AlphaFoldDB" id="A0A7H2BEQ9"/>
<accession>A0A7H2BEQ9</accession>
<feature type="transmembrane region" description="Helical" evidence="1">
    <location>
        <begin position="292"/>
        <end position="309"/>
    </location>
</feature>
<proteinExistence type="predicted"/>
<keyword evidence="1" id="KW-0472">Membrane</keyword>
<protein>
    <recommendedName>
        <fullName evidence="4">DUF418 domain-containing protein</fullName>
    </recommendedName>
</protein>
<evidence type="ECO:0000256" key="1">
    <source>
        <dbReference type="SAM" id="Phobius"/>
    </source>
</evidence>
<feature type="transmembrane region" description="Helical" evidence="1">
    <location>
        <begin position="191"/>
        <end position="208"/>
    </location>
</feature>
<dbReference type="EMBL" id="CP061539">
    <property type="protein sequence ID" value="QNV38155.1"/>
    <property type="molecule type" value="Genomic_DNA"/>
</dbReference>
<dbReference type="RefSeq" id="WP_190724901.1">
    <property type="nucleotide sequence ID" value="NZ_CP061539.1"/>
</dbReference>
<organism evidence="2 3">
    <name type="scientific">Rothia terrae</name>
    <dbReference type="NCBI Taxonomy" id="396015"/>
    <lineage>
        <taxon>Bacteria</taxon>
        <taxon>Bacillati</taxon>
        <taxon>Actinomycetota</taxon>
        <taxon>Actinomycetes</taxon>
        <taxon>Micrococcales</taxon>
        <taxon>Micrococcaceae</taxon>
        <taxon>Rothia</taxon>
    </lineage>
</organism>
<feature type="transmembrane region" description="Helical" evidence="1">
    <location>
        <begin position="116"/>
        <end position="133"/>
    </location>
</feature>
<dbReference type="KEGG" id="rter:IDM49_02395"/>
<feature type="transmembrane region" description="Helical" evidence="1">
    <location>
        <begin position="43"/>
        <end position="60"/>
    </location>
</feature>
<keyword evidence="1" id="KW-1133">Transmembrane helix</keyword>
<feature type="transmembrane region" description="Helical" evidence="1">
    <location>
        <begin position="92"/>
        <end position="111"/>
    </location>
</feature>
<dbReference type="Proteomes" id="UP000516404">
    <property type="component" value="Chromosome"/>
</dbReference>
<evidence type="ECO:0008006" key="4">
    <source>
        <dbReference type="Google" id="ProtNLM"/>
    </source>
</evidence>
<dbReference type="GeneID" id="96623074"/>
<gene>
    <name evidence="2" type="ORF">IDM49_02395</name>
</gene>
<evidence type="ECO:0000313" key="2">
    <source>
        <dbReference type="EMBL" id="QNV38155.1"/>
    </source>
</evidence>
<feature type="transmembrane region" description="Helical" evidence="1">
    <location>
        <begin position="224"/>
        <end position="242"/>
    </location>
</feature>
<reference evidence="2 3" key="1">
    <citation type="submission" date="2020-09" db="EMBL/GenBank/DDBJ databases">
        <title>Investigation of environmental microbes.</title>
        <authorList>
            <person name="Ou Y."/>
            <person name="Kang Q."/>
        </authorList>
    </citation>
    <scope>NUCLEOTIDE SEQUENCE [LARGE SCALE GENOMIC DNA]</scope>
    <source>
        <strain evidence="2 3">KJZ-14</strain>
    </source>
</reference>
<name>A0A7H2BEQ9_9MICC</name>
<feature type="transmembrane region" description="Helical" evidence="1">
    <location>
        <begin position="153"/>
        <end position="179"/>
    </location>
</feature>
<feature type="transmembrane region" description="Helical" evidence="1">
    <location>
        <begin position="12"/>
        <end position="31"/>
    </location>
</feature>
<evidence type="ECO:0000313" key="3">
    <source>
        <dbReference type="Proteomes" id="UP000516404"/>
    </source>
</evidence>
<feature type="transmembrane region" description="Helical" evidence="1">
    <location>
        <begin position="67"/>
        <end position="86"/>
    </location>
</feature>
<sequence>MKYATGRIIGIDLARFVALVSMFVAHTAPSAGPGGVLTLSEFLTMPLFAALLGASAYLSLQHMNMTFLFASSVVRGIVLIALGMWLDTWGASVDIILQYFGVLSIVVVPLVLAPSWVLAVIAAVITLVNPYVLTWGSNLNRELVLEGSWLQYLANWTVAGSHYRVFTMVCWAAVGIIIARGMQRWGVWGDLGLALVASAGAIAIYLYTRPTSSLMVYSGARLEVFFNILAAAAAMGWCALVARAFRAKPQVLQPLTDTGSMTLSLYVLQIGILAAYMQYAPRYGLPLSDDSWWVMSLLIVVAILFAVLWKRLLGATPLHRGPFESILAALTGRG</sequence>
<keyword evidence="3" id="KW-1185">Reference proteome</keyword>
<feature type="transmembrane region" description="Helical" evidence="1">
    <location>
        <begin position="263"/>
        <end position="280"/>
    </location>
</feature>